<feature type="binding site" evidence="10">
    <location>
        <begin position="278"/>
        <end position="279"/>
    </location>
    <ligand>
        <name>carbamoyl phosphate</name>
        <dbReference type="ChEBI" id="CHEBI:58228"/>
    </ligand>
</feature>
<dbReference type="Proteomes" id="UP001595637">
    <property type="component" value="Unassembled WGS sequence"/>
</dbReference>
<evidence type="ECO:0000256" key="1">
    <source>
        <dbReference type="ARBA" id="ARBA00003822"/>
    </source>
</evidence>
<feature type="binding site" evidence="10">
    <location>
        <position position="115"/>
    </location>
    <ligand>
        <name>carbamoyl phosphate</name>
        <dbReference type="ChEBI" id="CHEBI:58228"/>
    </ligand>
</feature>
<dbReference type="HAMAP" id="MF_01109">
    <property type="entry name" value="OTCase"/>
    <property type="match status" value="1"/>
</dbReference>
<gene>
    <name evidence="13" type="primary">argF</name>
    <name evidence="13" type="ORF">ACFOEO_00880</name>
</gene>
<keyword evidence="7 10" id="KW-0808">Transferase</keyword>
<dbReference type="Gene3D" id="3.40.50.1370">
    <property type="entry name" value="Aspartate/ornithine carbamoyltransferase"/>
    <property type="match status" value="2"/>
</dbReference>
<dbReference type="EC" id="2.1.3.3" evidence="4 10"/>
<feature type="domain" description="Aspartate/ornithine carbamoyltransferase carbamoyl-P binding" evidence="12">
    <location>
        <begin position="15"/>
        <end position="155"/>
    </location>
</feature>
<comment type="pathway">
    <text evidence="8">Amino-acid degradation; L-arginine degradation via ADI pathway; carbamoyl phosphate from L-arginine: step 2/2.</text>
</comment>
<comment type="subcellular location">
    <subcellularLocation>
        <location evidence="2 10">Cytoplasm</location>
    </subcellularLocation>
</comment>
<dbReference type="PROSITE" id="PS00097">
    <property type="entry name" value="CARBAMOYLTRANSFERASE"/>
    <property type="match status" value="1"/>
</dbReference>
<keyword evidence="6" id="KW-0056">Arginine metabolism</keyword>
<comment type="catalytic activity">
    <reaction evidence="9 10">
        <text>carbamoyl phosphate + L-ornithine = L-citrulline + phosphate + H(+)</text>
        <dbReference type="Rhea" id="RHEA:19513"/>
        <dbReference type="ChEBI" id="CHEBI:15378"/>
        <dbReference type="ChEBI" id="CHEBI:43474"/>
        <dbReference type="ChEBI" id="CHEBI:46911"/>
        <dbReference type="ChEBI" id="CHEBI:57743"/>
        <dbReference type="ChEBI" id="CHEBI:58228"/>
        <dbReference type="EC" id="2.1.3.3"/>
    </reaction>
</comment>
<sequence length="339" mass="37699">MVAAKQLDLISFYGKNFLKEYDFNKNELETLINLSEDLKTKEKHGIPHRFMSGKHIALIFEKQSTRTRSAFTVAAGKLGANVEYLSKNDMQLGAKESVEDTAKVLGMMFDGIAYRGFDQVTVEALGEHANIPVWNALTNEWHPTQMLADFLTIKEHFGTYHGKTVTFVGDGRNNVAHSLLITGAILGVNINIVAPESLQPILSVQKLAKDLQHHSGSKSVITSNVEKGIKNSDVIYTDVWCSMGEEDALDERYNLLHPYQVNQALVDMTGKDTIFLHCLPAIHDTTTDVGQLAYEKFGVHGLEVTDEVFRSGYSKVFEQAENRMHTIKALLAATCGDVH</sequence>
<evidence type="ECO:0000256" key="9">
    <source>
        <dbReference type="ARBA" id="ARBA00048772"/>
    </source>
</evidence>
<reference evidence="14" key="1">
    <citation type="journal article" date="2019" name="Int. J. Syst. Evol. Microbiol.">
        <title>The Global Catalogue of Microorganisms (GCM) 10K type strain sequencing project: providing services to taxonomists for standard genome sequencing and annotation.</title>
        <authorList>
            <consortium name="The Broad Institute Genomics Platform"/>
            <consortium name="The Broad Institute Genome Sequencing Center for Infectious Disease"/>
            <person name="Wu L."/>
            <person name="Ma J."/>
        </authorList>
    </citation>
    <scope>NUCLEOTIDE SEQUENCE [LARGE SCALE GENOMIC DNA]</scope>
    <source>
        <strain evidence="14">CCM 7756</strain>
    </source>
</reference>
<dbReference type="InterPro" id="IPR006131">
    <property type="entry name" value="Asp_carbamoyltransf_Asp/Orn-bd"/>
</dbReference>
<dbReference type="InterPro" id="IPR036901">
    <property type="entry name" value="Asp/Orn_carbamoylTrfase_sf"/>
</dbReference>
<dbReference type="EMBL" id="JBHRVQ010000001">
    <property type="protein sequence ID" value="MFC3387161.1"/>
    <property type="molecule type" value="Genomic_DNA"/>
</dbReference>
<feature type="binding site" evidence="10">
    <location>
        <position position="174"/>
    </location>
    <ligand>
        <name>L-ornithine</name>
        <dbReference type="ChEBI" id="CHEBI:46911"/>
    </ligand>
</feature>
<feature type="domain" description="Aspartate/ornithine carbamoyltransferase Asp/Orn-binding" evidence="11">
    <location>
        <begin position="162"/>
        <end position="333"/>
    </location>
</feature>
<evidence type="ECO:0000256" key="3">
    <source>
        <dbReference type="ARBA" id="ARBA00007805"/>
    </source>
</evidence>
<dbReference type="GO" id="GO:0004585">
    <property type="term" value="F:ornithine carbamoyltransferase activity"/>
    <property type="evidence" value="ECO:0007669"/>
    <property type="project" value="UniProtKB-EC"/>
</dbReference>
<dbReference type="PRINTS" id="PR00102">
    <property type="entry name" value="OTCASE"/>
</dbReference>
<dbReference type="InterPro" id="IPR002292">
    <property type="entry name" value="Orn/put_carbamltrans"/>
</dbReference>
<feature type="binding site" evidence="10">
    <location>
        <begin position="242"/>
        <end position="243"/>
    </location>
    <ligand>
        <name>L-ornithine</name>
        <dbReference type="ChEBI" id="CHEBI:46911"/>
    </ligand>
</feature>
<evidence type="ECO:0000256" key="6">
    <source>
        <dbReference type="ARBA" id="ARBA00022503"/>
    </source>
</evidence>
<feature type="binding site" evidence="10">
    <location>
        <position position="323"/>
    </location>
    <ligand>
        <name>carbamoyl phosphate</name>
        <dbReference type="ChEBI" id="CHEBI:58228"/>
    </ligand>
</feature>
<dbReference type="InterPro" id="IPR024904">
    <property type="entry name" value="OTCase_ArgI"/>
</dbReference>
<evidence type="ECO:0000313" key="13">
    <source>
        <dbReference type="EMBL" id="MFC3387161.1"/>
    </source>
</evidence>
<dbReference type="NCBIfam" id="TIGR00658">
    <property type="entry name" value="orni_carb_tr"/>
    <property type="match status" value="1"/>
</dbReference>
<dbReference type="Pfam" id="PF02729">
    <property type="entry name" value="OTCace_N"/>
    <property type="match status" value="1"/>
</dbReference>
<evidence type="ECO:0000256" key="8">
    <source>
        <dbReference type="ARBA" id="ARBA00037919"/>
    </source>
</evidence>
<protein>
    <recommendedName>
        <fullName evidence="4 10">Ornithine carbamoyltransferase</fullName>
        <shortName evidence="10">OTCase</shortName>
        <ecNumber evidence="4 10">2.1.3.3</ecNumber>
    </recommendedName>
</protein>
<dbReference type="PANTHER" id="PTHR45753:SF1">
    <property type="entry name" value="ORNITHINE CARBAMOYLTRANSFERASE, CATABOLIC"/>
    <property type="match status" value="1"/>
</dbReference>
<evidence type="ECO:0000313" key="14">
    <source>
        <dbReference type="Proteomes" id="UP001595637"/>
    </source>
</evidence>
<dbReference type="Pfam" id="PF00185">
    <property type="entry name" value="OTCace"/>
    <property type="match status" value="1"/>
</dbReference>
<evidence type="ECO:0000256" key="7">
    <source>
        <dbReference type="ARBA" id="ARBA00022679"/>
    </source>
</evidence>
<evidence type="ECO:0000259" key="12">
    <source>
        <dbReference type="Pfam" id="PF02729"/>
    </source>
</evidence>
<evidence type="ECO:0000259" key="11">
    <source>
        <dbReference type="Pfam" id="PF00185"/>
    </source>
</evidence>
<name>A0ABV7N0Q5_9STAP</name>
<evidence type="ECO:0000256" key="5">
    <source>
        <dbReference type="ARBA" id="ARBA00022490"/>
    </source>
</evidence>
<feature type="binding site" evidence="10">
    <location>
        <position position="91"/>
    </location>
    <ligand>
        <name>carbamoyl phosphate</name>
        <dbReference type="ChEBI" id="CHEBI:58228"/>
    </ligand>
</feature>
<keyword evidence="14" id="KW-1185">Reference proteome</keyword>
<dbReference type="RefSeq" id="WP_380650709.1">
    <property type="nucleotide sequence ID" value="NZ_JBHRVQ010000001.1"/>
</dbReference>
<feature type="binding site" evidence="10">
    <location>
        <position position="238"/>
    </location>
    <ligand>
        <name>L-ornithine</name>
        <dbReference type="ChEBI" id="CHEBI:46911"/>
    </ligand>
</feature>
<comment type="caution">
    <text evidence="13">The sequence shown here is derived from an EMBL/GenBank/DDBJ whole genome shotgun (WGS) entry which is preliminary data.</text>
</comment>
<dbReference type="InterPro" id="IPR006130">
    <property type="entry name" value="Asp/Orn_carbamoylTrfase"/>
</dbReference>
<keyword evidence="5 10" id="KW-0963">Cytoplasm</keyword>
<dbReference type="InterPro" id="IPR006132">
    <property type="entry name" value="Asp/Orn_carbamoyltranf_P-bd"/>
</dbReference>
<dbReference type="PRINTS" id="PR00100">
    <property type="entry name" value="AOTCASE"/>
</dbReference>
<feature type="binding site" evidence="10">
    <location>
        <begin position="64"/>
        <end position="67"/>
    </location>
    <ligand>
        <name>carbamoyl phosphate</name>
        <dbReference type="ChEBI" id="CHEBI:58228"/>
    </ligand>
</feature>
<dbReference type="SUPFAM" id="SSF53671">
    <property type="entry name" value="Aspartate/ornithine carbamoyltransferase"/>
    <property type="match status" value="1"/>
</dbReference>
<evidence type="ECO:0000256" key="10">
    <source>
        <dbReference type="HAMAP-Rule" id="MF_01109"/>
    </source>
</evidence>
<dbReference type="PANTHER" id="PTHR45753">
    <property type="entry name" value="ORNITHINE CARBAMOYLTRANSFERASE, MITOCHONDRIAL"/>
    <property type="match status" value="1"/>
</dbReference>
<comment type="function">
    <text evidence="1">Reversibly catalyzes the transfer of the carbamoyl group from carbamoyl phosphate (CP) to the N(epsilon) atom of ornithine (ORN) to produce L-citrulline.</text>
</comment>
<organism evidence="13 14">
    <name type="scientific">Salinicoccus sesuvii</name>
    <dbReference type="NCBI Taxonomy" id="868281"/>
    <lineage>
        <taxon>Bacteria</taxon>
        <taxon>Bacillati</taxon>
        <taxon>Bacillota</taxon>
        <taxon>Bacilli</taxon>
        <taxon>Bacillales</taxon>
        <taxon>Staphylococcaceae</taxon>
        <taxon>Salinicoccus</taxon>
    </lineage>
</organism>
<comment type="similarity">
    <text evidence="3 10">Belongs to the aspartate/ornithine carbamoyltransferase superfamily. OTCase family.</text>
</comment>
<feature type="binding site" evidence="10">
    <location>
        <begin position="142"/>
        <end position="145"/>
    </location>
    <ligand>
        <name>carbamoyl phosphate</name>
        <dbReference type="ChEBI" id="CHEBI:58228"/>
    </ligand>
</feature>
<accession>A0ABV7N0Q5</accession>
<evidence type="ECO:0000256" key="4">
    <source>
        <dbReference type="ARBA" id="ARBA00013007"/>
    </source>
</evidence>
<evidence type="ECO:0000256" key="2">
    <source>
        <dbReference type="ARBA" id="ARBA00004496"/>
    </source>
</evidence>
<proteinExistence type="inferred from homology"/>